<accession>A0ABT5HIU2</accession>
<feature type="signal peptide" evidence="3">
    <location>
        <begin position="1"/>
        <end position="27"/>
    </location>
</feature>
<protein>
    <submittedName>
        <fullName evidence="5">Beta-galactosidase</fullName>
        <ecNumber evidence="5">3.2.1.23</ecNumber>
    </submittedName>
</protein>
<reference evidence="5 6" key="1">
    <citation type="submission" date="2023-01" db="EMBL/GenBank/DDBJ databases">
        <title>Novel species of the genus Asticcacaulis isolated from rivers.</title>
        <authorList>
            <person name="Lu H."/>
        </authorList>
    </citation>
    <scope>NUCLEOTIDE SEQUENCE [LARGE SCALE GENOMIC DNA]</scope>
    <source>
        <strain evidence="5 6">LKC15W</strain>
    </source>
</reference>
<dbReference type="Proteomes" id="UP001218579">
    <property type="component" value="Unassembled WGS sequence"/>
</dbReference>
<sequence length="202" mass="22830">MRRSLFEVWLCLVLFSAAITASVPAYAQTVVSLDKGTAPKLGNILYGASYYNEYQPQDIRAGRLKTDVAMMKAAGFTVVRMGESSWGKWEPQDGQFDYAWMDEIISEFGKAGIKVIMGTPTYSIPVWMYAKHPDMLARPLNGGEAGYGMRQNMNIDDVNYRHYSERIIIKLVAHYKDNPHAFRQVVEAPAAQLPHRRLPSHL</sequence>
<keyword evidence="3" id="KW-0732">Signal</keyword>
<evidence type="ECO:0000256" key="2">
    <source>
        <dbReference type="ARBA" id="ARBA00023295"/>
    </source>
</evidence>
<feature type="chain" id="PRO_5046507931" evidence="3">
    <location>
        <begin position="28"/>
        <end position="202"/>
    </location>
</feature>
<dbReference type="Gene3D" id="3.20.20.80">
    <property type="entry name" value="Glycosidases"/>
    <property type="match status" value="1"/>
</dbReference>
<evidence type="ECO:0000256" key="3">
    <source>
        <dbReference type="SAM" id="SignalP"/>
    </source>
</evidence>
<keyword evidence="6" id="KW-1185">Reference proteome</keyword>
<dbReference type="Pfam" id="PF02449">
    <property type="entry name" value="Glyco_hydro_42"/>
    <property type="match status" value="1"/>
</dbReference>
<comment type="caution">
    <text evidence="5">The sequence shown here is derived from an EMBL/GenBank/DDBJ whole genome shotgun (WGS) entry which is preliminary data.</text>
</comment>
<gene>
    <name evidence="5" type="ORF">PQU98_08450</name>
</gene>
<evidence type="ECO:0000313" key="5">
    <source>
        <dbReference type="EMBL" id="MDC7676157.1"/>
    </source>
</evidence>
<evidence type="ECO:0000256" key="1">
    <source>
        <dbReference type="ARBA" id="ARBA00022801"/>
    </source>
</evidence>
<dbReference type="PANTHER" id="PTHR36447:SF1">
    <property type="entry name" value="BETA-GALACTOSIDASE GANA"/>
    <property type="match status" value="1"/>
</dbReference>
<organism evidence="5 6">
    <name type="scientific">Asticcacaulis machinosus</name>
    <dbReference type="NCBI Taxonomy" id="2984211"/>
    <lineage>
        <taxon>Bacteria</taxon>
        <taxon>Pseudomonadati</taxon>
        <taxon>Pseudomonadota</taxon>
        <taxon>Alphaproteobacteria</taxon>
        <taxon>Caulobacterales</taxon>
        <taxon>Caulobacteraceae</taxon>
        <taxon>Asticcacaulis</taxon>
    </lineage>
</organism>
<evidence type="ECO:0000313" key="6">
    <source>
        <dbReference type="Proteomes" id="UP001218579"/>
    </source>
</evidence>
<feature type="domain" description="Glycoside hydrolase family 42 N-terminal" evidence="4">
    <location>
        <begin position="54"/>
        <end position="180"/>
    </location>
</feature>
<dbReference type="EMBL" id="JAQQKV010000001">
    <property type="protein sequence ID" value="MDC7676157.1"/>
    <property type="molecule type" value="Genomic_DNA"/>
</dbReference>
<dbReference type="GO" id="GO:0004565">
    <property type="term" value="F:beta-galactosidase activity"/>
    <property type="evidence" value="ECO:0007669"/>
    <property type="project" value="UniProtKB-EC"/>
</dbReference>
<name>A0ABT5HIU2_9CAUL</name>
<keyword evidence="1 5" id="KW-0378">Hydrolase</keyword>
<dbReference type="InterPro" id="IPR017853">
    <property type="entry name" value="GH"/>
</dbReference>
<keyword evidence="2 5" id="KW-0326">Glycosidase</keyword>
<evidence type="ECO:0000259" key="4">
    <source>
        <dbReference type="Pfam" id="PF02449"/>
    </source>
</evidence>
<dbReference type="RefSeq" id="WP_272744459.1">
    <property type="nucleotide sequence ID" value="NZ_JAQQKV010000001.1"/>
</dbReference>
<dbReference type="InterPro" id="IPR003476">
    <property type="entry name" value="Glyco_hydro_42"/>
</dbReference>
<dbReference type="PANTHER" id="PTHR36447">
    <property type="entry name" value="BETA-GALACTOSIDASE GANA"/>
    <property type="match status" value="1"/>
</dbReference>
<dbReference type="EC" id="3.2.1.23" evidence="5"/>
<dbReference type="SUPFAM" id="SSF51445">
    <property type="entry name" value="(Trans)glycosidases"/>
    <property type="match status" value="1"/>
</dbReference>
<dbReference type="InterPro" id="IPR013529">
    <property type="entry name" value="Glyco_hydro_42_N"/>
</dbReference>
<proteinExistence type="predicted"/>